<feature type="region of interest" description="Disordered" evidence="8">
    <location>
        <begin position="1"/>
        <end position="58"/>
    </location>
</feature>
<evidence type="ECO:0000256" key="5">
    <source>
        <dbReference type="ARBA" id="ARBA00023163"/>
    </source>
</evidence>
<evidence type="ECO:0000256" key="1">
    <source>
        <dbReference type="ARBA" id="ARBA00004123"/>
    </source>
</evidence>
<evidence type="ECO:0000256" key="2">
    <source>
        <dbReference type="ARBA" id="ARBA00023015"/>
    </source>
</evidence>
<comment type="similarity">
    <text evidence="7">Belongs to the AP2/ERF transcription factor family. ERF subfamily.</text>
</comment>
<dbReference type="PROSITE" id="PS51032">
    <property type="entry name" value="AP2_ERF"/>
    <property type="match status" value="1"/>
</dbReference>
<dbReference type="PANTHER" id="PTHR31839">
    <property type="entry name" value="DEHYDRATION-RESPONSIVE ELEMENT-BINDING PROTEIN 1D"/>
    <property type="match status" value="1"/>
</dbReference>
<evidence type="ECO:0000256" key="6">
    <source>
        <dbReference type="ARBA" id="ARBA00023242"/>
    </source>
</evidence>
<name>A0A0M4KMA9_9ROSA</name>
<keyword evidence="2" id="KW-0805">Transcription regulation</keyword>
<reference evidence="10" key="1">
    <citation type="submission" date="2015-07" db="EMBL/GenBank/DDBJ databases">
        <title>Isolation and characterization of Chinese cherry (Prunus psedoceranus) AP2/EREBP family transcription factor during dormancy release of flower buds.</title>
        <authorList>
            <person name="Zhu Y."/>
            <person name="Wang Y."/>
            <person name="Shao X."/>
            <person name="Li Y."/>
            <person name="Guo W."/>
        </authorList>
    </citation>
    <scope>NUCLEOTIDE SEQUENCE</scope>
</reference>
<dbReference type="AlphaFoldDB" id="A0A0M4KMA9"/>
<feature type="region of interest" description="Disordered" evidence="8">
    <location>
        <begin position="186"/>
        <end position="210"/>
    </location>
</feature>
<keyword evidence="5" id="KW-0804">Transcription</keyword>
<protein>
    <submittedName>
        <fullName evidence="10">AP2/EREBP family transcription factor-like protein 3</fullName>
    </submittedName>
</protein>
<dbReference type="InterPro" id="IPR045277">
    <property type="entry name" value="DRE1A-I"/>
</dbReference>
<evidence type="ECO:0000256" key="8">
    <source>
        <dbReference type="SAM" id="MobiDB-lite"/>
    </source>
</evidence>
<sequence length="275" mass="29639">MADPNPNSPNSLNSLTNVRQILLDQSTPTVASLDFHHPPPTHQPLPPQPPHPPPHIPYSLPSLQYHTCELTEIPSPSTRALEVDTVPKPPTMASASSGKHPTYRGIRCRGGKWVSEIREPRKTKRIWLGTFPTAEMAAAAYDVAALALKGADVVLNFPGFIGSYPVPASTSAQDIRSAAAAAAATLRKNDDSRESPGQRQKDDKDDVTVSNSLSLASSSVGDFMDEEELFGMPNLLMDMAEGMLVSPPRMNDSPPSDYDDSPGNSDGGESLLWNY</sequence>
<dbReference type="EMBL" id="KT369535">
    <property type="protein sequence ID" value="ALD84470.1"/>
    <property type="molecule type" value="mRNA"/>
</dbReference>
<proteinExistence type="evidence at transcript level"/>
<dbReference type="Gene3D" id="3.30.730.10">
    <property type="entry name" value="AP2/ERF domain"/>
    <property type="match status" value="1"/>
</dbReference>
<dbReference type="InterPro" id="IPR036955">
    <property type="entry name" value="AP2/ERF_dom_sf"/>
</dbReference>
<organism evidence="10">
    <name type="scientific">Prunus pseudocerasus</name>
    <name type="common">Chinese sour cherry</name>
    <dbReference type="NCBI Taxonomy" id="151439"/>
    <lineage>
        <taxon>Eukaryota</taxon>
        <taxon>Viridiplantae</taxon>
        <taxon>Streptophyta</taxon>
        <taxon>Embryophyta</taxon>
        <taxon>Tracheophyta</taxon>
        <taxon>Spermatophyta</taxon>
        <taxon>Magnoliopsida</taxon>
        <taxon>eudicotyledons</taxon>
        <taxon>Gunneridae</taxon>
        <taxon>Pentapetalae</taxon>
        <taxon>rosids</taxon>
        <taxon>fabids</taxon>
        <taxon>Rosales</taxon>
        <taxon>Rosaceae</taxon>
        <taxon>Amygdaloideae</taxon>
        <taxon>Amygdaleae</taxon>
        <taxon>Prunus</taxon>
    </lineage>
</organism>
<feature type="compositionally biased region" description="Basic and acidic residues" evidence="8">
    <location>
        <begin position="187"/>
        <end position="207"/>
    </location>
</feature>
<keyword evidence="6" id="KW-0539">Nucleus</keyword>
<dbReference type="SMART" id="SM00380">
    <property type="entry name" value="AP2"/>
    <property type="match status" value="1"/>
</dbReference>
<evidence type="ECO:0000259" key="9">
    <source>
        <dbReference type="PROSITE" id="PS51032"/>
    </source>
</evidence>
<dbReference type="CDD" id="cd00018">
    <property type="entry name" value="AP2"/>
    <property type="match status" value="1"/>
</dbReference>
<evidence type="ECO:0000256" key="3">
    <source>
        <dbReference type="ARBA" id="ARBA00023125"/>
    </source>
</evidence>
<dbReference type="GO" id="GO:0003700">
    <property type="term" value="F:DNA-binding transcription factor activity"/>
    <property type="evidence" value="ECO:0007669"/>
    <property type="project" value="InterPro"/>
</dbReference>
<evidence type="ECO:0000256" key="4">
    <source>
        <dbReference type="ARBA" id="ARBA00023159"/>
    </source>
</evidence>
<comment type="subcellular location">
    <subcellularLocation>
        <location evidence="1">Nucleus</location>
    </subcellularLocation>
</comment>
<accession>A0A0M4KMA9</accession>
<evidence type="ECO:0000256" key="7">
    <source>
        <dbReference type="ARBA" id="ARBA00024343"/>
    </source>
</evidence>
<keyword evidence="4" id="KW-0010">Activator</keyword>
<feature type="compositionally biased region" description="Pro residues" evidence="8">
    <location>
        <begin position="38"/>
        <end position="56"/>
    </location>
</feature>
<dbReference type="InterPro" id="IPR016177">
    <property type="entry name" value="DNA-bd_dom_sf"/>
</dbReference>
<feature type="compositionally biased region" description="Low complexity" evidence="8">
    <location>
        <begin position="1"/>
        <end position="15"/>
    </location>
</feature>
<dbReference type="SUPFAM" id="SSF54171">
    <property type="entry name" value="DNA-binding domain"/>
    <property type="match status" value="1"/>
</dbReference>
<feature type="region of interest" description="Disordered" evidence="8">
    <location>
        <begin position="243"/>
        <end position="275"/>
    </location>
</feature>
<feature type="domain" description="AP2/ERF" evidence="9">
    <location>
        <begin position="102"/>
        <end position="158"/>
    </location>
</feature>
<keyword evidence="3" id="KW-0238">DNA-binding</keyword>
<evidence type="ECO:0000313" key="10">
    <source>
        <dbReference type="EMBL" id="ALD84470.1"/>
    </source>
</evidence>
<dbReference type="InterPro" id="IPR001471">
    <property type="entry name" value="AP2/ERF_dom"/>
</dbReference>
<dbReference type="GO" id="GO:0003677">
    <property type="term" value="F:DNA binding"/>
    <property type="evidence" value="ECO:0007669"/>
    <property type="project" value="UniProtKB-KW"/>
</dbReference>
<feature type="compositionally biased region" description="Polar residues" evidence="8">
    <location>
        <begin position="16"/>
        <end position="30"/>
    </location>
</feature>
<dbReference type="PANTHER" id="PTHR31839:SF85">
    <property type="entry name" value="AP2_ERF DOMAIN-CONTAINING PROTEIN"/>
    <property type="match status" value="1"/>
</dbReference>
<feature type="compositionally biased region" description="Low complexity" evidence="8">
    <location>
        <begin position="251"/>
        <end position="268"/>
    </location>
</feature>
<dbReference type="GO" id="GO:0005634">
    <property type="term" value="C:nucleus"/>
    <property type="evidence" value="ECO:0007669"/>
    <property type="project" value="UniProtKB-SubCell"/>
</dbReference>
<dbReference type="Pfam" id="PF00847">
    <property type="entry name" value="AP2"/>
    <property type="match status" value="1"/>
</dbReference>